<dbReference type="AlphaFoldDB" id="A0AAN8Q1H8"/>
<accession>A0AAN8Q1H8</accession>
<dbReference type="EMBL" id="JAZGQO010000001">
    <property type="protein sequence ID" value="KAK6194876.1"/>
    <property type="molecule type" value="Genomic_DNA"/>
</dbReference>
<feature type="signal peptide" evidence="1">
    <location>
        <begin position="1"/>
        <end position="23"/>
    </location>
</feature>
<evidence type="ECO:0000256" key="1">
    <source>
        <dbReference type="SAM" id="SignalP"/>
    </source>
</evidence>
<reference evidence="2 3" key="1">
    <citation type="submission" date="2024-01" db="EMBL/GenBank/DDBJ databases">
        <title>The genome of the rayed Mediterranean limpet Patella caerulea (Linnaeus, 1758).</title>
        <authorList>
            <person name="Anh-Thu Weber A."/>
            <person name="Halstead-Nussloch G."/>
        </authorList>
    </citation>
    <scope>NUCLEOTIDE SEQUENCE [LARGE SCALE GENOMIC DNA]</scope>
    <source>
        <strain evidence="2">AATW-2023a</strain>
        <tissue evidence="2">Whole specimen</tissue>
    </source>
</reference>
<evidence type="ECO:0000313" key="2">
    <source>
        <dbReference type="EMBL" id="KAK6194876.1"/>
    </source>
</evidence>
<gene>
    <name evidence="2" type="ORF">SNE40_000412</name>
</gene>
<proteinExistence type="predicted"/>
<sequence length="169" mass="18540">MKSSAYTYVCILLAMVAVKSCGAKIFRIEAESTRPDHPLKARSNASNKTDVRLHQNDLLSFRFCLKGETSVSIKSVTFSNDGGADKCIIHINGIKVGEFVSTFATNYSKFWNVFKSSGEVGSAMKADPGCNTITLFVTSADDYGIEIDHIEVYVEDAEVNADIFRCNSD</sequence>
<name>A0AAN8Q1H8_PATCE</name>
<evidence type="ECO:0000313" key="3">
    <source>
        <dbReference type="Proteomes" id="UP001347796"/>
    </source>
</evidence>
<keyword evidence="1" id="KW-0732">Signal</keyword>
<protein>
    <submittedName>
        <fullName evidence="2">Uncharacterized protein</fullName>
    </submittedName>
</protein>
<feature type="chain" id="PRO_5042888723" evidence="1">
    <location>
        <begin position="24"/>
        <end position="169"/>
    </location>
</feature>
<keyword evidence="3" id="KW-1185">Reference proteome</keyword>
<organism evidence="2 3">
    <name type="scientific">Patella caerulea</name>
    <name type="common">Rayed Mediterranean limpet</name>
    <dbReference type="NCBI Taxonomy" id="87958"/>
    <lineage>
        <taxon>Eukaryota</taxon>
        <taxon>Metazoa</taxon>
        <taxon>Spiralia</taxon>
        <taxon>Lophotrochozoa</taxon>
        <taxon>Mollusca</taxon>
        <taxon>Gastropoda</taxon>
        <taxon>Patellogastropoda</taxon>
        <taxon>Patelloidea</taxon>
        <taxon>Patellidae</taxon>
        <taxon>Patella</taxon>
    </lineage>
</organism>
<dbReference type="Gene3D" id="2.60.120.260">
    <property type="entry name" value="Galactose-binding domain-like"/>
    <property type="match status" value="1"/>
</dbReference>
<dbReference type="Proteomes" id="UP001347796">
    <property type="component" value="Unassembled WGS sequence"/>
</dbReference>
<comment type="caution">
    <text evidence="2">The sequence shown here is derived from an EMBL/GenBank/DDBJ whole genome shotgun (WGS) entry which is preliminary data.</text>
</comment>